<dbReference type="RefSeq" id="YP_009044337.1">
    <property type="nucleotide sequence ID" value="NC_024381.1"/>
</dbReference>
<dbReference type="Pfam" id="PF05257">
    <property type="entry name" value="CHAP"/>
    <property type="match status" value="1"/>
</dbReference>
<keyword evidence="4" id="KW-1185">Reference proteome</keyword>
<feature type="domain" description="Peptidase C51" evidence="2">
    <location>
        <begin position="73"/>
        <end position="149"/>
    </location>
</feature>
<dbReference type="KEGG" id="vg:19686701"/>
<reference evidence="3 4" key="2">
    <citation type="journal article" date="2015" name="PLoS ONE">
        <title>Investigation of a Large Collection of Pseudomonas aeruginosa Bacteriophages Collected from a Single Environmental Source in Abidjan, Cote d'Ivoire.</title>
        <authorList>
            <person name="Essoh C."/>
            <person name="Latino L."/>
            <person name="Midoux C."/>
            <person name="Blouin Y."/>
            <person name="Loukou G."/>
            <person name="Nguetta S.P."/>
            <person name="Lathro S."/>
            <person name="Cablanmian A."/>
            <person name="Kouassi A.K."/>
            <person name="Vergnaud G."/>
            <person name="Pourcel C."/>
        </authorList>
    </citation>
    <scope>NUCLEOTIDE SEQUENCE [LARGE SCALE GENOMIC DNA]</scope>
</reference>
<evidence type="ECO:0000256" key="1">
    <source>
        <dbReference type="ARBA" id="ARBA00022529"/>
    </source>
</evidence>
<organism evidence="3 4">
    <name type="scientific">Pseudomonas phage vB_PaeS_SCH_Ab26</name>
    <dbReference type="NCBI Taxonomy" id="1476390"/>
    <lineage>
        <taxon>Viruses</taxon>
        <taxon>Duplodnaviria</taxon>
        <taxon>Heunggongvirae</taxon>
        <taxon>Uroviricota</taxon>
        <taxon>Caudoviricetes</taxon>
        <taxon>Jondennisvirinae</taxon>
        <taxon>Septimatrevirus</taxon>
        <taxon>Septimatrevirus Ab26</taxon>
    </lineage>
</organism>
<reference evidence="4" key="1">
    <citation type="submission" date="2014-02" db="EMBL/GenBank/DDBJ databases">
        <title>Evolution of Pseudomonas aeruginosa bacteriophages collected in Abidjan.</title>
        <authorList>
            <person name="Essoh C."/>
            <person name="Latino L."/>
            <person name="Blouin Y."/>
            <person name="Loukou G."/>
            <person name="Nguetta S.M."/>
            <person name="Lathro N.S."/>
            <person name="Cablanmian A."/>
            <person name="Kra A."/>
            <person name="Vergnaud G."/>
            <person name="Pourcel C."/>
        </authorList>
    </citation>
    <scope>NUCLEOTIDE SEQUENCE [LARGE SCALE GENOMIC DNA]</scope>
</reference>
<keyword evidence="1" id="KW-0929">Antimicrobial</keyword>
<dbReference type="OrthoDB" id="8781at10239"/>
<dbReference type="Proteomes" id="UP000026986">
    <property type="component" value="Segment"/>
</dbReference>
<dbReference type="NCBIfam" id="TIGR02594">
    <property type="entry name" value="TIGR02594 family protein"/>
    <property type="match status" value="1"/>
</dbReference>
<evidence type="ECO:0000313" key="3">
    <source>
        <dbReference type="EMBL" id="CDN96763.1"/>
    </source>
</evidence>
<evidence type="ECO:0000259" key="2">
    <source>
        <dbReference type="Pfam" id="PF05257"/>
    </source>
</evidence>
<accession>A0A060RFI8</accession>
<protein>
    <submittedName>
        <fullName evidence="3">Endolysin</fullName>
    </submittedName>
</protein>
<sequence length="204" mass="22853">MLSSPFLSLPALSSKRSCTRGRPMNNELPWVAEARKYIGLREDTSKTSHNPKLLAMLDRMGEFSNESRAWWRDDETPWCGLFVGYCLGVAGRYVVREWYRARAWESPQLTKLDRPAYGALVTFTRDGGGHVGFIVGKDARGNLMVLGGNQSNAVSIAPFAVSRVTGYFWPSFWRNKAAVKSVPLEERYSLPLLKSNGELSTNEA</sequence>
<proteinExistence type="predicted"/>
<dbReference type="InterPro" id="IPR013423">
    <property type="entry name" value="CHP02594"/>
</dbReference>
<name>A0A060RFI8_9CAUD</name>
<dbReference type="InterPro" id="IPR007921">
    <property type="entry name" value="CHAP_dom"/>
</dbReference>
<dbReference type="GeneID" id="19686701"/>
<evidence type="ECO:0000313" key="4">
    <source>
        <dbReference type="Proteomes" id="UP000026986"/>
    </source>
</evidence>
<gene>
    <name evidence="3" type="primary">ORF02</name>
</gene>
<dbReference type="EMBL" id="HG962376">
    <property type="protein sequence ID" value="CDN96763.1"/>
    <property type="molecule type" value="Genomic_DNA"/>
</dbReference>